<feature type="compositionally biased region" description="Low complexity" evidence="8">
    <location>
        <begin position="264"/>
        <end position="278"/>
    </location>
</feature>
<dbReference type="PANTHER" id="PTHR14564">
    <property type="entry name" value="MICOS COMPLEX SUBUNIT MIC26 / MIC27 FAMILY MEMBER"/>
    <property type="match status" value="1"/>
</dbReference>
<keyword evidence="5 7" id="KW-0496">Mitochondrion</keyword>
<feature type="region of interest" description="Disordered" evidence="8">
    <location>
        <begin position="252"/>
        <end position="389"/>
    </location>
</feature>
<feature type="compositionally biased region" description="Low complexity" evidence="8">
    <location>
        <begin position="310"/>
        <end position="336"/>
    </location>
</feature>
<organism evidence="9 10">
    <name type="scientific">Mola mola</name>
    <name type="common">Ocean sunfish</name>
    <name type="synonym">Tetraodon mola</name>
    <dbReference type="NCBI Taxonomy" id="94237"/>
    <lineage>
        <taxon>Eukaryota</taxon>
        <taxon>Metazoa</taxon>
        <taxon>Chordata</taxon>
        <taxon>Craniata</taxon>
        <taxon>Vertebrata</taxon>
        <taxon>Euteleostomi</taxon>
        <taxon>Actinopterygii</taxon>
        <taxon>Neopterygii</taxon>
        <taxon>Teleostei</taxon>
        <taxon>Neoteleostei</taxon>
        <taxon>Acanthomorphata</taxon>
        <taxon>Eupercaria</taxon>
        <taxon>Tetraodontiformes</taxon>
        <taxon>Molidae</taxon>
        <taxon>Mola</taxon>
    </lineage>
</organism>
<dbReference type="Proteomes" id="UP000261620">
    <property type="component" value="Unplaced"/>
</dbReference>
<dbReference type="Pfam" id="PF09769">
    <property type="entry name" value="ApoO"/>
    <property type="match status" value="1"/>
</dbReference>
<comment type="subunit">
    <text evidence="7">Component of the mitochondrial contact site and cristae organizing system (MICOS) complex.</text>
</comment>
<reference evidence="9" key="1">
    <citation type="submission" date="2025-08" db="UniProtKB">
        <authorList>
            <consortium name="Ensembl"/>
        </authorList>
    </citation>
    <scope>IDENTIFICATION</scope>
</reference>
<keyword evidence="7" id="KW-0999">Mitochondrion inner membrane</keyword>
<keyword evidence="4" id="KW-1133">Transmembrane helix</keyword>
<comment type="function">
    <text evidence="7">Component of the MICOS complex, a large protein complex of the mitochondrial inner membrane that plays crucial roles in the maintenance of crista junctions, inner membrane architecture, and formation of contact sites to the outer membrane.</text>
</comment>
<dbReference type="InterPro" id="IPR033182">
    <property type="entry name" value="MIC26/MIC27_animal"/>
</dbReference>
<feature type="compositionally biased region" description="Acidic residues" evidence="8">
    <location>
        <begin position="379"/>
        <end position="389"/>
    </location>
</feature>
<dbReference type="GO" id="GO:0061617">
    <property type="term" value="C:MICOS complex"/>
    <property type="evidence" value="ECO:0007669"/>
    <property type="project" value="UniProtKB-UniRule"/>
</dbReference>
<reference evidence="9" key="2">
    <citation type="submission" date="2025-09" db="UniProtKB">
        <authorList>
            <consortium name="Ensembl"/>
        </authorList>
    </citation>
    <scope>IDENTIFICATION</scope>
</reference>
<keyword evidence="3" id="KW-0812">Transmembrane</keyword>
<evidence type="ECO:0000256" key="6">
    <source>
        <dbReference type="ARBA" id="ARBA00023136"/>
    </source>
</evidence>
<comment type="subcellular location">
    <subcellularLocation>
        <location evidence="7">Mitochondrion inner membrane</location>
    </subcellularLocation>
    <subcellularLocation>
        <location evidence="1">Mitochondrion membrane</location>
    </subcellularLocation>
</comment>
<keyword evidence="6" id="KW-0472">Membrane</keyword>
<evidence type="ECO:0000256" key="2">
    <source>
        <dbReference type="ARBA" id="ARBA00010904"/>
    </source>
</evidence>
<proteinExistence type="inferred from homology"/>
<evidence type="ECO:0000256" key="8">
    <source>
        <dbReference type="SAM" id="MobiDB-lite"/>
    </source>
</evidence>
<protein>
    <recommendedName>
        <fullName evidence="7">MICOS complex subunit</fullName>
    </recommendedName>
</protein>
<feature type="region of interest" description="Disordered" evidence="8">
    <location>
        <begin position="188"/>
        <end position="213"/>
    </location>
</feature>
<evidence type="ECO:0000256" key="5">
    <source>
        <dbReference type="ARBA" id="ARBA00023128"/>
    </source>
</evidence>
<evidence type="ECO:0000256" key="1">
    <source>
        <dbReference type="ARBA" id="ARBA00004325"/>
    </source>
</evidence>
<sequence length="389" mass="41087">ILLQVAIVAVPTVLGIASIRVYTVREEPIDGLVPREKLNIYTPMPQCAEAQFVPERAGVIQNGLTAARESILPVVQTVKDTCSSVKRGSVKLYYTGEDVFYYLKDPPPEFLPRFGTITMAGLLGMFMARKGSRFKRLAVPLGLMSAGASVCYPAHAVAVAKVTGKKAYAAGQWSRAALSSLLTPKPQQPVYKEPVSSQQQAATVPNPESAVAEEASEACTTTGMVSAEFVPFSDEPVVTVVAEEASSAALVEISPAQTPDSTDDFLYSLSSSDPDSASAGTKNVEEIHAPVEGEEPSDTKQAAEDVSTHASPAVSTPSSEPESVESAPAESVPAPKVSDELSGTRHYSSPKCQQSRDSLSGGSGFKSDSALMDFGQSSPEDEDLYSTRS</sequence>
<name>A0A3Q3W7E1_MOLML</name>
<evidence type="ECO:0000256" key="3">
    <source>
        <dbReference type="ARBA" id="ARBA00022692"/>
    </source>
</evidence>
<comment type="similarity">
    <text evidence="2">Belongs to the apolipoprotein O/MICOS complex subunit Mic27 family.</text>
</comment>
<keyword evidence="10" id="KW-1185">Reference proteome</keyword>
<dbReference type="Ensembl" id="ENSMMOT00000012616.1">
    <property type="protein sequence ID" value="ENSMMOP00000012411.1"/>
    <property type="gene ID" value="ENSMMOG00000009548.1"/>
</dbReference>
<dbReference type="OMA" id="GGEDIYH"/>
<dbReference type="InterPro" id="IPR019166">
    <property type="entry name" value="MIC26/MIC27"/>
</dbReference>
<dbReference type="GO" id="GO:0042407">
    <property type="term" value="P:cristae formation"/>
    <property type="evidence" value="ECO:0007669"/>
    <property type="project" value="InterPro"/>
</dbReference>
<feature type="compositionally biased region" description="Basic and acidic residues" evidence="8">
    <location>
        <begin position="283"/>
        <end position="307"/>
    </location>
</feature>
<feature type="compositionally biased region" description="Polar residues" evidence="8">
    <location>
        <begin position="345"/>
        <end position="360"/>
    </location>
</feature>
<dbReference type="AlphaFoldDB" id="A0A3Q3W7E1"/>
<evidence type="ECO:0000313" key="9">
    <source>
        <dbReference type="Ensembl" id="ENSMMOP00000012411.1"/>
    </source>
</evidence>
<dbReference type="STRING" id="94237.ENSMMOP00000012411"/>
<evidence type="ECO:0000256" key="4">
    <source>
        <dbReference type="ARBA" id="ARBA00022989"/>
    </source>
</evidence>
<evidence type="ECO:0000313" key="10">
    <source>
        <dbReference type="Proteomes" id="UP000261620"/>
    </source>
</evidence>
<accession>A0A3Q3W7E1</accession>
<evidence type="ECO:0000256" key="7">
    <source>
        <dbReference type="RuleBase" id="RU363021"/>
    </source>
</evidence>